<reference evidence="2 3" key="1">
    <citation type="submission" date="2016-10" db="EMBL/GenBank/DDBJ databases">
        <authorList>
            <person name="de Groot N.N."/>
        </authorList>
    </citation>
    <scope>NUCLEOTIDE SEQUENCE [LARGE SCALE GENOMIC DNA]</scope>
    <source>
        <strain evidence="2 3">DSM 43794</strain>
    </source>
</reference>
<dbReference type="AlphaFoldDB" id="A0A1H1HC31"/>
<evidence type="ECO:0000256" key="1">
    <source>
        <dbReference type="SAM" id="MobiDB-lite"/>
    </source>
</evidence>
<feature type="compositionally biased region" description="Basic residues" evidence="1">
    <location>
        <begin position="20"/>
        <end position="49"/>
    </location>
</feature>
<accession>A0A1H1HC31</accession>
<gene>
    <name evidence="2" type="ORF">SAMN04489764_4274</name>
</gene>
<dbReference type="EMBL" id="FNKK01000002">
    <property type="protein sequence ID" value="SDR23052.1"/>
    <property type="molecule type" value="Genomic_DNA"/>
</dbReference>
<feature type="region of interest" description="Disordered" evidence="1">
    <location>
        <begin position="12"/>
        <end position="50"/>
    </location>
</feature>
<proteinExistence type="predicted"/>
<dbReference type="STRING" id="35622.SAMN04489764_4274"/>
<protein>
    <submittedName>
        <fullName evidence="2">Uncharacterized protein</fullName>
    </submittedName>
</protein>
<evidence type="ECO:0000313" key="2">
    <source>
        <dbReference type="EMBL" id="SDR23052.1"/>
    </source>
</evidence>
<name>A0A1H1HC31_9ACTN</name>
<dbReference type="Proteomes" id="UP000217103">
    <property type="component" value="Unassembled WGS sequence"/>
</dbReference>
<keyword evidence="3" id="KW-1185">Reference proteome</keyword>
<organism evidence="2 3">
    <name type="scientific">Thermostaphylospora chromogena</name>
    <dbReference type="NCBI Taxonomy" id="35622"/>
    <lineage>
        <taxon>Bacteria</taxon>
        <taxon>Bacillati</taxon>
        <taxon>Actinomycetota</taxon>
        <taxon>Actinomycetes</taxon>
        <taxon>Streptosporangiales</taxon>
        <taxon>Thermomonosporaceae</taxon>
        <taxon>Thermostaphylospora</taxon>
    </lineage>
</organism>
<evidence type="ECO:0000313" key="3">
    <source>
        <dbReference type="Proteomes" id="UP000217103"/>
    </source>
</evidence>
<sequence>MVTGSATMIARNLCGAIGRRPGKRRRRRSRDRAKRGRTRPVRPRRRSRQAVHDDLGHLLAVFGQVEVAAGEVDQLE</sequence>